<gene>
    <name evidence="2" type="ORF">Nocox_40150</name>
</gene>
<keyword evidence="3" id="KW-1185">Reference proteome</keyword>
<feature type="region of interest" description="Disordered" evidence="1">
    <location>
        <begin position="396"/>
        <end position="448"/>
    </location>
</feature>
<dbReference type="Proteomes" id="UP000824681">
    <property type="component" value="Chromosome"/>
</dbReference>
<dbReference type="EMBL" id="CP068985">
    <property type="protein sequence ID" value="QYC45573.1"/>
    <property type="molecule type" value="Genomic_DNA"/>
</dbReference>
<sequence length="448" mass="49938">MADPLSGALILGKLIDATIGVVSGYAGEKTKNAANARIRLENQEFEREKLAIGQTYAHELEARRAAYQADQQRDVLAAERLRALEQHQRDHYPIAEGPGQLRKALTLSRRNNPQVLTVLLCPPDNEDPSSPTWSGLRQRVYDNLMTYQNRGLVILRKVDRPFHWVNHDLYTIDLYGIPTLIVQFSVDHKRLGIHLGGCHVSAETVHEMSRVHAMTFPSLDEWSKDTSALAGLAAEPPADEHDLLELNHDLATRLVTICVVVAVDTYYLQRRRAYVEQFDEAVAAAGIFGDDWPADLGVNSALVADPAFHLLHRAQRKVRRGLKDEAIEDVNRALRVLSGVKSEAERRALRLMREALGSASTEEHHKAKLREVFESFPEHDQLRLESLDLLSESLLTDQGQPEEPAAESPAEPVALPPAPVSPVPPPAPRPLLGRSGWTQRANRNPLDD</sequence>
<feature type="compositionally biased region" description="Pro residues" evidence="1">
    <location>
        <begin position="414"/>
        <end position="429"/>
    </location>
</feature>
<protein>
    <submittedName>
        <fullName evidence="2">Uncharacterized protein</fullName>
    </submittedName>
</protein>
<proteinExistence type="predicted"/>
<feature type="compositionally biased region" description="Low complexity" evidence="1">
    <location>
        <begin position="396"/>
        <end position="413"/>
    </location>
</feature>
<evidence type="ECO:0000313" key="3">
    <source>
        <dbReference type="Proteomes" id="UP000824681"/>
    </source>
</evidence>
<reference evidence="2 3" key="1">
    <citation type="journal article" date="2021" name="ACS Chem. Biol.">
        <title>Genomic-Led Discovery of a Novel Glycopeptide Antibiotic by Nonomuraea coxensis DSM 45129.</title>
        <authorList>
            <person name="Yushchuk O."/>
            <person name="Vior N.M."/>
            <person name="Andreo-Vidal A."/>
            <person name="Berini F."/>
            <person name="Ruckert C."/>
            <person name="Busche T."/>
            <person name="Binda E."/>
            <person name="Kalinowski J."/>
            <person name="Truman A.W."/>
            <person name="Marinelli F."/>
        </authorList>
    </citation>
    <scope>NUCLEOTIDE SEQUENCE [LARGE SCALE GENOMIC DNA]</scope>
    <source>
        <strain evidence="2 3">DSM 45129</strain>
    </source>
</reference>
<evidence type="ECO:0000313" key="2">
    <source>
        <dbReference type="EMBL" id="QYC45573.1"/>
    </source>
</evidence>
<organism evidence="2 3">
    <name type="scientific">Nonomuraea coxensis DSM 45129</name>
    <dbReference type="NCBI Taxonomy" id="1122611"/>
    <lineage>
        <taxon>Bacteria</taxon>
        <taxon>Bacillati</taxon>
        <taxon>Actinomycetota</taxon>
        <taxon>Actinomycetes</taxon>
        <taxon>Streptosporangiales</taxon>
        <taxon>Streptosporangiaceae</taxon>
        <taxon>Nonomuraea</taxon>
    </lineage>
</organism>
<evidence type="ECO:0000256" key="1">
    <source>
        <dbReference type="SAM" id="MobiDB-lite"/>
    </source>
</evidence>
<name>A0ABX8UCT7_9ACTN</name>
<accession>A0ABX8UCT7</accession>